<proteinExistence type="predicted"/>
<comment type="caution">
    <text evidence="1">The sequence shown here is derived from an EMBL/GenBank/DDBJ whole genome shotgun (WGS) entry which is preliminary data.</text>
</comment>
<evidence type="ECO:0000313" key="2">
    <source>
        <dbReference type="Proteomes" id="UP000270342"/>
    </source>
</evidence>
<organism evidence="1 2">
    <name type="scientific">Pararobbsia silviterrae</name>
    <dbReference type="NCBI Taxonomy" id="1792498"/>
    <lineage>
        <taxon>Bacteria</taxon>
        <taxon>Pseudomonadati</taxon>
        <taxon>Pseudomonadota</taxon>
        <taxon>Betaproteobacteria</taxon>
        <taxon>Burkholderiales</taxon>
        <taxon>Burkholderiaceae</taxon>
        <taxon>Pararobbsia</taxon>
    </lineage>
</organism>
<reference evidence="1 2" key="1">
    <citation type="submission" date="2018-10" db="EMBL/GenBank/DDBJ databases">
        <title>Robbsia sp. DHC34, isolated from soil.</title>
        <authorList>
            <person name="Gao Z.-H."/>
            <person name="Qiu L.-H."/>
        </authorList>
    </citation>
    <scope>NUCLEOTIDE SEQUENCE [LARGE SCALE GENOMIC DNA]</scope>
    <source>
        <strain evidence="1 2">DHC34</strain>
    </source>
</reference>
<evidence type="ECO:0000313" key="1">
    <source>
        <dbReference type="EMBL" id="RKP44668.1"/>
    </source>
</evidence>
<sequence>MHKFTVYELHLAAYIKSNGATFDGLDGRGFKFTSDISVDAWKVKHSNSCCRRVDIELIGLRNFLRDKFPAEKS</sequence>
<dbReference type="EMBL" id="RBZU01000019">
    <property type="protein sequence ID" value="RKP44668.1"/>
    <property type="molecule type" value="Genomic_DNA"/>
</dbReference>
<dbReference type="Proteomes" id="UP000270342">
    <property type="component" value="Unassembled WGS sequence"/>
</dbReference>
<accession>A0A494X1R6</accession>
<dbReference type="AlphaFoldDB" id="A0A494X1R6"/>
<protein>
    <submittedName>
        <fullName evidence="1">Uncharacterized protein</fullName>
    </submittedName>
</protein>
<name>A0A494X1R6_9BURK</name>
<dbReference type="RefSeq" id="WP_121091215.1">
    <property type="nucleotide sequence ID" value="NZ_RBZU01000019.1"/>
</dbReference>
<keyword evidence="2" id="KW-1185">Reference proteome</keyword>
<gene>
    <name evidence="1" type="ORF">D7S86_26930</name>
</gene>